<protein>
    <recommendedName>
        <fullName evidence="4">Intracellular septation protein A</fullName>
    </recommendedName>
</protein>
<dbReference type="RefSeq" id="WP_094864716.1">
    <property type="nucleotide sequence ID" value="NZ_NKYE01000015.1"/>
</dbReference>
<dbReference type="Proteomes" id="UP000242444">
    <property type="component" value="Unassembled WGS sequence"/>
</dbReference>
<keyword evidence="3" id="KW-1185">Reference proteome</keyword>
<feature type="transmembrane region" description="Helical" evidence="1">
    <location>
        <begin position="168"/>
        <end position="190"/>
    </location>
</feature>
<keyword evidence="1" id="KW-1133">Transmembrane helix</keyword>
<evidence type="ECO:0000313" key="2">
    <source>
        <dbReference type="EMBL" id="OZM71096.1"/>
    </source>
</evidence>
<accession>A0A263D0P4</accession>
<dbReference type="OrthoDB" id="4544430at2"/>
<dbReference type="InParanoid" id="A0A263D0P4"/>
<feature type="transmembrane region" description="Helical" evidence="1">
    <location>
        <begin position="59"/>
        <end position="77"/>
    </location>
</feature>
<feature type="transmembrane region" description="Helical" evidence="1">
    <location>
        <begin position="139"/>
        <end position="162"/>
    </location>
</feature>
<dbReference type="EMBL" id="NKYE01000015">
    <property type="protein sequence ID" value="OZM71096.1"/>
    <property type="molecule type" value="Genomic_DNA"/>
</dbReference>
<dbReference type="AlphaFoldDB" id="A0A263D0P4"/>
<reference evidence="2 3" key="1">
    <citation type="submission" date="2017-07" db="EMBL/GenBank/DDBJ databases">
        <title>Amycolatopsis antarcticus sp. nov., isolated from the surface of an Antarcticus brown macroalga.</title>
        <authorList>
            <person name="Wang J."/>
            <person name="Leiva S."/>
            <person name="Huang J."/>
            <person name="Huang Y."/>
        </authorList>
    </citation>
    <scope>NUCLEOTIDE SEQUENCE [LARGE SCALE GENOMIC DNA]</scope>
    <source>
        <strain evidence="2 3">AU-G6</strain>
    </source>
</reference>
<organism evidence="2 3">
    <name type="scientific">Amycolatopsis antarctica</name>
    <dbReference type="NCBI Taxonomy" id="1854586"/>
    <lineage>
        <taxon>Bacteria</taxon>
        <taxon>Bacillati</taxon>
        <taxon>Actinomycetota</taxon>
        <taxon>Actinomycetes</taxon>
        <taxon>Pseudonocardiales</taxon>
        <taxon>Pseudonocardiaceae</taxon>
        <taxon>Amycolatopsis</taxon>
    </lineage>
</organism>
<evidence type="ECO:0000256" key="1">
    <source>
        <dbReference type="SAM" id="Phobius"/>
    </source>
</evidence>
<evidence type="ECO:0000313" key="3">
    <source>
        <dbReference type="Proteomes" id="UP000242444"/>
    </source>
</evidence>
<gene>
    <name evidence="2" type="ORF">CFN78_21745</name>
</gene>
<feature type="transmembrane region" description="Helical" evidence="1">
    <location>
        <begin position="7"/>
        <end position="28"/>
    </location>
</feature>
<sequence>MSARSAALFTAAWDIGATVGTYYVLRLAGVSERTALLVAGVLAATRLVWVAIRRRQVTWFAATMLAVFGLGLLLTFLSGDARFLLFKDSILTAGLGLVFLLSAVTGRPLTLSAAQTAQPWWAGRLDEMFQHDADVRRRMIISAVVWGVALLTEAVLRVPLVYTLPVDVMVAVSDVLLWGTLALVAAWNLVYTRALWRTLVSA</sequence>
<proteinExistence type="predicted"/>
<evidence type="ECO:0008006" key="4">
    <source>
        <dbReference type="Google" id="ProtNLM"/>
    </source>
</evidence>
<comment type="caution">
    <text evidence="2">The sequence shown here is derived from an EMBL/GenBank/DDBJ whole genome shotgun (WGS) entry which is preliminary data.</text>
</comment>
<dbReference type="NCBIfam" id="NF041646">
    <property type="entry name" value="VC0807_fam"/>
    <property type="match status" value="1"/>
</dbReference>
<keyword evidence="1" id="KW-0472">Membrane</keyword>
<keyword evidence="1" id="KW-0812">Transmembrane</keyword>
<feature type="transmembrane region" description="Helical" evidence="1">
    <location>
        <begin position="83"/>
        <end position="104"/>
    </location>
</feature>
<name>A0A263D0P4_9PSEU</name>
<feature type="transmembrane region" description="Helical" evidence="1">
    <location>
        <begin position="34"/>
        <end position="52"/>
    </location>
</feature>